<gene>
    <name evidence="2" type="ORF">GBAR_LOCUS25844</name>
</gene>
<sequence length="83" mass="9709">MKKLFTGPQSELRIWTAARFLKDDYVALLMCVAVDGYHSLTSYQWRKDGENILMRSTPYFMPLLLGVMIVLLVQWSQNSKVFF</sequence>
<proteinExistence type="predicted"/>
<dbReference type="EMBL" id="CASHTH010003587">
    <property type="protein sequence ID" value="CAI8046749.1"/>
    <property type="molecule type" value="Genomic_DNA"/>
</dbReference>
<comment type="caution">
    <text evidence="2">The sequence shown here is derived from an EMBL/GenBank/DDBJ whole genome shotgun (WGS) entry which is preliminary data.</text>
</comment>
<keyword evidence="3" id="KW-1185">Reference proteome</keyword>
<evidence type="ECO:0000256" key="1">
    <source>
        <dbReference type="SAM" id="Phobius"/>
    </source>
</evidence>
<keyword evidence="1" id="KW-1133">Transmembrane helix</keyword>
<dbReference type="AlphaFoldDB" id="A0AA35X768"/>
<evidence type="ECO:0000313" key="3">
    <source>
        <dbReference type="Proteomes" id="UP001174909"/>
    </source>
</evidence>
<accession>A0AA35X768</accession>
<reference evidence="2" key="1">
    <citation type="submission" date="2023-03" db="EMBL/GenBank/DDBJ databases">
        <authorList>
            <person name="Steffen K."/>
            <person name="Cardenas P."/>
        </authorList>
    </citation>
    <scope>NUCLEOTIDE SEQUENCE</scope>
</reference>
<name>A0AA35X768_GEOBA</name>
<dbReference type="Proteomes" id="UP001174909">
    <property type="component" value="Unassembled WGS sequence"/>
</dbReference>
<feature type="transmembrane region" description="Helical" evidence="1">
    <location>
        <begin position="57"/>
        <end position="75"/>
    </location>
</feature>
<keyword evidence="1" id="KW-0812">Transmembrane</keyword>
<protein>
    <submittedName>
        <fullName evidence="2">Uncharacterized protein</fullName>
    </submittedName>
</protein>
<keyword evidence="1" id="KW-0472">Membrane</keyword>
<evidence type="ECO:0000313" key="2">
    <source>
        <dbReference type="EMBL" id="CAI8046749.1"/>
    </source>
</evidence>
<organism evidence="2 3">
    <name type="scientific">Geodia barretti</name>
    <name type="common">Barrett's horny sponge</name>
    <dbReference type="NCBI Taxonomy" id="519541"/>
    <lineage>
        <taxon>Eukaryota</taxon>
        <taxon>Metazoa</taxon>
        <taxon>Porifera</taxon>
        <taxon>Demospongiae</taxon>
        <taxon>Heteroscleromorpha</taxon>
        <taxon>Tetractinellida</taxon>
        <taxon>Astrophorina</taxon>
        <taxon>Geodiidae</taxon>
        <taxon>Geodia</taxon>
    </lineage>
</organism>